<dbReference type="Gene3D" id="1.25.40.10">
    <property type="entry name" value="Tetratricopeptide repeat domain"/>
    <property type="match status" value="1"/>
</dbReference>
<dbReference type="Proteomes" id="UP001283341">
    <property type="component" value="Unassembled WGS sequence"/>
</dbReference>
<organism evidence="1 2">
    <name type="scientific">Apodospora peruviana</name>
    <dbReference type="NCBI Taxonomy" id="516989"/>
    <lineage>
        <taxon>Eukaryota</taxon>
        <taxon>Fungi</taxon>
        <taxon>Dikarya</taxon>
        <taxon>Ascomycota</taxon>
        <taxon>Pezizomycotina</taxon>
        <taxon>Sordariomycetes</taxon>
        <taxon>Sordariomycetidae</taxon>
        <taxon>Sordariales</taxon>
        <taxon>Lasiosphaeriaceae</taxon>
        <taxon>Apodospora</taxon>
    </lineage>
</organism>
<proteinExistence type="predicted"/>
<evidence type="ECO:0000313" key="1">
    <source>
        <dbReference type="EMBL" id="KAK3312498.1"/>
    </source>
</evidence>
<protein>
    <submittedName>
        <fullName evidence="1">Uncharacterized protein</fullName>
    </submittedName>
</protein>
<sequence length="386" mass="43750">MEAQNILGDLEALVSRGIQPNRVDIVQSLVAASRIKTSTIGTREKLIRSAQVLLAEHASLQLQVEVVQQRSILMRLKGDINGSVRIIEEFLPRVPPAHTDVLGALYISQAKNFAYKFSFTEAHREAKKYAPIRIEGQPGLLWDHIHCVGRILRGQGRFEEARRCFELCLKTPELTESRRLVILSTTADLYCELDYQNRQLCMETAEPRSKPLLHLAKNWLTTELQGLQSRGPSKGNRRVLLSLAEIEIRLGCNDNARQYVGQVLGMFNSLTAPDIVDRLGHVRALVAAARVSSLEGAENLWIGALFWNRLYNPSEAEVFTCGVIYMYMCLVRHKLGDNGRSREYLEHAQEVFRTRERQFLIPGVGTYLVDFVVNEIHTLTGWNCRV</sequence>
<name>A0AAE0LYM1_9PEZI</name>
<dbReference type="InterPro" id="IPR011990">
    <property type="entry name" value="TPR-like_helical_dom_sf"/>
</dbReference>
<dbReference type="AlphaFoldDB" id="A0AAE0LYM1"/>
<accession>A0AAE0LYM1</accession>
<gene>
    <name evidence="1" type="ORF">B0H66DRAFT_399869</name>
</gene>
<keyword evidence="2" id="KW-1185">Reference proteome</keyword>
<evidence type="ECO:0000313" key="2">
    <source>
        <dbReference type="Proteomes" id="UP001283341"/>
    </source>
</evidence>
<reference evidence="1" key="2">
    <citation type="submission" date="2023-06" db="EMBL/GenBank/DDBJ databases">
        <authorList>
            <consortium name="Lawrence Berkeley National Laboratory"/>
            <person name="Haridas S."/>
            <person name="Hensen N."/>
            <person name="Bonometti L."/>
            <person name="Westerberg I."/>
            <person name="Brannstrom I.O."/>
            <person name="Guillou S."/>
            <person name="Cros-Aarteil S."/>
            <person name="Calhoun S."/>
            <person name="Kuo A."/>
            <person name="Mondo S."/>
            <person name="Pangilinan J."/>
            <person name="Riley R."/>
            <person name="Labutti K."/>
            <person name="Andreopoulos B."/>
            <person name="Lipzen A."/>
            <person name="Chen C."/>
            <person name="Yanf M."/>
            <person name="Daum C."/>
            <person name="Ng V."/>
            <person name="Clum A."/>
            <person name="Steindorff A."/>
            <person name="Ohm R."/>
            <person name="Martin F."/>
            <person name="Silar P."/>
            <person name="Natvig D."/>
            <person name="Lalanne C."/>
            <person name="Gautier V."/>
            <person name="Ament-Velasquez S.L."/>
            <person name="Kruys A."/>
            <person name="Hutchinson M.I."/>
            <person name="Powell A.J."/>
            <person name="Barry K."/>
            <person name="Miller A.N."/>
            <person name="Grigoriev I.V."/>
            <person name="Debuchy R."/>
            <person name="Gladieux P."/>
            <person name="Thoren M.H."/>
            <person name="Johannesson H."/>
        </authorList>
    </citation>
    <scope>NUCLEOTIDE SEQUENCE</scope>
    <source>
        <strain evidence="1">CBS 118394</strain>
    </source>
</reference>
<dbReference type="EMBL" id="JAUEDM010000009">
    <property type="protein sequence ID" value="KAK3312498.1"/>
    <property type="molecule type" value="Genomic_DNA"/>
</dbReference>
<reference evidence="1" key="1">
    <citation type="journal article" date="2023" name="Mol. Phylogenet. Evol.">
        <title>Genome-scale phylogeny and comparative genomics of the fungal order Sordariales.</title>
        <authorList>
            <person name="Hensen N."/>
            <person name="Bonometti L."/>
            <person name="Westerberg I."/>
            <person name="Brannstrom I.O."/>
            <person name="Guillou S."/>
            <person name="Cros-Aarteil S."/>
            <person name="Calhoun S."/>
            <person name="Haridas S."/>
            <person name="Kuo A."/>
            <person name="Mondo S."/>
            <person name="Pangilinan J."/>
            <person name="Riley R."/>
            <person name="LaButti K."/>
            <person name="Andreopoulos B."/>
            <person name="Lipzen A."/>
            <person name="Chen C."/>
            <person name="Yan M."/>
            <person name="Daum C."/>
            <person name="Ng V."/>
            <person name="Clum A."/>
            <person name="Steindorff A."/>
            <person name="Ohm R.A."/>
            <person name="Martin F."/>
            <person name="Silar P."/>
            <person name="Natvig D.O."/>
            <person name="Lalanne C."/>
            <person name="Gautier V."/>
            <person name="Ament-Velasquez S.L."/>
            <person name="Kruys A."/>
            <person name="Hutchinson M.I."/>
            <person name="Powell A.J."/>
            <person name="Barry K."/>
            <person name="Miller A.N."/>
            <person name="Grigoriev I.V."/>
            <person name="Debuchy R."/>
            <person name="Gladieux P."/>
            <person name="Hiltunen Thoren M."/>
            <person name="Johannesson H."/>
        </authorList>
    </citation>
    <scope>NUCLEOTIDE SEQUENCE</scope>
    <source>
        <strain evidence="1">CBS 118394</strain>
    </source>
</reference>
<comment type="caution">
    <text evidence="1">The sequence shown here is derived from an EMBL/GenBank/DDBJ whole genome shotgun (WGS) entry which is preliminary data.</text>
</comment>
<dbReference type="SUPFAM" id="SSF48452">
    <property type="entry name" value="TPR-like"/>
    <property type="match status" value="1"/>
</dbReference>